<evidence type="ECO:0000256" key="2">
    <source>
        <dbReference type="ARBA" id="ARBA00004236"/>
    </source>
</evidence>
<proteinExistence type="predicted"/>
<evidence type="ECO:0000256" key="1">
    <source>
        <dbReference type="ARBA" id="ARBA00000085"/>
    </source>
</evidence>
<keyword evidence="7" id="KW-0418">Kinase</keyword>
<dbReference type="PRINTS" id="PR00344">
    <property type="entry name" value="BCTRLSENSOR"/>
</dbReference>
<keyword evidence="5" id="KW-0808">Transferase</keyword>
<dbReference type="InterPro" id="IPR003661">
    <property type="entry name" value="HisK_dim/P_dom"/>
</dbReference>
<dbReference type="InterPro" id="IPR036097">
    <property type="entry name" value="HisK_dim/P_sf"/>
</dbReference>
<comment type="caution">
    <text evidence="13">The sequence shown here is derived from an EMBL/GenBank/DDBJ whole genome shotgun (WGS) entry which is preliminary data.</text>
</comment>
<gene>
    <name evidence="13" type="ORF">DPM19_30230</name>
</gene>
<dbReference type="CDD" id="cd00082">
    <property type="entry name" value="HisKA"/>
    <property type="match status" value="1"/>
</dbReference>
<evidence type="ECO:0000256" key="10">
    <source>
        <dbReference type="ARBA" id="ARBA00023136"/>
    </source>
</evidence>
<keyword evidence="8" id="KW-1133">Transmembrane helix</keyword>
<evidence type="ECO:0000313" key="14">
    <source>
        <dbReference type="Proteomes" id="UP000251891"/>
    </source>
</evidence>
<dbReference type="Proteomes" id="UP000251891">
    <property type="component" value="Unassembled WGS sequence"/>
</dbReference>
<comment type="subcellular location">
    <subcellularLocation>
        <location evidence="2">Cell membrane</location>
    </subcellularLocation>
</comment>
<dbReference type="Gene3D" id="3.30.565.10">
    <property type="entry name" value="Histidine kinase-like ATPase, C-terminal domain"/>
    <property type="match status" value="1"/>
</dbReference>
<dbReference type="Gene3D" id="1.10.287.130">
    <property type="match status" value="1"/>
</dbReference>
<dbReference type="InterPro" id="IPR004358">
    <property type="entry name" value="Sig_transdc_His_kin-like_C"/>
</dbReference>
<dbReference type="SUPFAM" id="SSF47384">
    <property type="entry name" value="Homodimeric domain of signal transducing histidine kinase"/>
    <property type="match status" value="1"/>
</dbReference>
<dbReference type="PANTHER" id="PTHR45436">
    <property type="entry name" value="SENSOR HISTIDINE KINASE YKOH"/>
    <property type="match status" value="1"/>
</dbReference>
<dbReference type="PANTHER" id="PTHR45436:SF5">
    <property type="entry name" value="SENSOR HISTIDINE KINASE TRCS"/>
    <property type="match status" value="1"/>
</dbReference>
<dbReference type="Pfam" id="PF00512">
    <property type="entry name" value="HisKA"/>
    <property type="match status" value="1"/>
</dbReference>
<keyword evidence="14" id="KW-1185">Reference proteome</keyword>
<accession>A0A365GXT6</accession>
<keyword evidence="4" id="KW-0597">Phosphoprotein</keyword>
<organism evidence="13 14">
    <name type="scientific">Actinomadura craniellae</name>
    <dbReference type="NCBI Taxonomy" id="2231787"/>
    <lineage>
        <taxon>Bacteria</taxon>
        <taxon>Bacillati</taxon>
        <taxon>Actinomycetota</taxon>
        <taxon>Actinomycetes</taxon>
        <taxon>Streptosporangiales</taxon>
        <taxon>Thermomonosporaceae</taxon>
        <taxon>Actinomadura</taxon>
    </lineage>
</organism>
<evidence type="ECO:0000256" key="4">
    <source>
        <dbReference type="ARBA" id="ARBA00022553"/>
    </source>
</evidence>
<feature type="domain" description="Histidine kinase" evidence="12">
    <location>
        <begin position="71"/>
        <end position="278"/>
    </location>
</feature>
<dbReference type="InterPro" id="IPR050428">
    <property type="entry name" value="TCS_sensor_his_kinase"/>
</dbReference>
<dbReference type="SMART" id="SM00387">
    <property type="entry name" value="HATPase_c"/>
    <property type="match status" value="1"/>
</dbReference>
<evidence type="ECO:0000256" key="11">
    <source>
        <dbReference type="SAM" id="MobiDB-lite"/>
    </source>
</evidence>
<dbReference type="SMART" id="SM00388">
    <property type="entry name" value="HisKA"/>
    <property type="match status" value="1"/>
</dbReference>
<evidence type="ECO:0000313" key="13">
    <source>
        <dbReference type="EMBL" id="RAY11578.1"/>
    </source>
</evidence>
<dbReference type="EMBL" id="QLYX01000018">
    <property type="protein sequence ID" value="RAY11578.1"/>
    <property type="molecule type" value="Genomic_DNA"/>
</dbReference>
<evidence type="ECO:0000256" key="3">
    <source>
        <dbReference type="ARBA" id="ARBA00012438"/>
    </source>
</evidence>
<dbReference type="SUPFAM" id="SSF55874">
    <property type="entry name" value="ATPase domain of HSP90 chaperone/DNA topoisomerase II/histidine kinase"/>
    <property type="match status" value="1"/>
</dbReference>
<keyword evidence="9" id="KW-0902">Two-component regulatory system</keyword>
<dbReference type="EC" id="2.7.13.3" evidence="3"/>
<reference evidence="13 14" key="1">
    <citation type="submission" date="2018-06" db="EMBL/GenBank/DDBJ databases">
        <title>Actinomadura craniellae sp. nov. isolated from marine sponge Craniella sp.</title>
        <authorList>
            <person name="Li L."/>
            <person name="Xu Q.H."/>
            <person name="Lin H.W."/>
            <person name="Lu Y.H."/>
        </authorList>
    </citation>
    <scope>NUCLEOTIDE SEQUENCE [LARGE SCALE GENOMIC DNA]</scope>
    <source>
        <strain evidence="13 14">LHW63021</strain>
    </source>
</reference>
<sequence>MGGVLPVPRGDKRGRNPPGRRGSAMKPLTALYDEITPTSGERKIARTDQIDTGTVRELERELEKKQRFVSDASHELRTPLAGLRAELEDALHHPGQTDIDQVLARALDSVDRLDAIISDLLLLSKAQAGMTDGQRRVDLATMVRAEVVRRVSRVPISLRLEPGVAVSAVPTQLVRVLTNLVDNAQRHADQVLQIQVRRDGHCAELVVEDDGDGVAEADRQRIFQRFTRLGAARDRDPGGAGLGLAIAWDIARAHSGLLRVEESAMGGARFVLRLPAAGPSGAVTRACAAAAS</sequence>
<dbReference type="InterPro" id="IPR003594">
    <property type="entry name" value="HATPase_dom"/>
</dbReference>
<evidence type="ECO:0000256" key="6">
    <source>
        <dbReference type="ARBA" id="ARBA00022692"/>
    </source>
</evidence>
<name>A0A365GXT6_9ACTN</name>
<feature type="region of interest" description="Disordered" evidence="11">
    <location>
        <begin position="1"/>
        <end position="26"/>
    </location>
</feature>
<evidence type="ECO:0000256" key="8">
    <source>
        <dbReference type="ARBA" id="ARBA00022989"/>
    </source>
</evidence>
<dbReference type="InterPro" id="IPR005467">
    <property type="entry name" value="His_kinase_dom"/>
</dbReference>
<evidence type="ECO:0000259" key="12">
    <source>
        <dbReference type="PROSITE" id="PS50109"/>
    </source>
</evidence>
<keyword evidence="6" id="KW-0812">Transmembrane</keyword>
<dbReference type="PROSITE" id="PS50109">
    <property type="entry name" value="HIS_KIN"/>
    <property type="match status" value="1"/>
</dbReference>
<dbReference type="GO" id="GO:0000155">
    <property type="term" value="F:phosphorelay sensor kinase activity"/>
    <property type="evidence" value="ECO:0007669"/>
    <property type="project" value="InterPro"/>
</dbReference>
<evidence type="ECO:0000256" key="5">
    <source>
        <dbReference type="ARBA" id="ARBA00022679"/>
    </source>
</evidence>
<protein>
    <recommendedName>
        <fullName evidence="3">histidine kinase</fullName>
        <ecNumber evidence="3">2.7.13.3</ecNumber>
    </recommendedName>
</protein>
<dbReference type="GO" id="GO:0005886">
    <property type="term" value="C:plasma membrane"/>
    <property type="evidence" value="ECO:0007669"/>
    <property type="project" value="UniProtKB-SubCell"/>
</dbReference>
<dbReference type="InterPro" id="IPR036890">
    <property type="entry name" value="HATPase_C_sf"/>
</dbReference>
<comment type="catalytic activity">
    <reaction evidence="1">
        <text>ATP + protein L-histidine = ADP + protein N-phospho-L-histidine.</text>
        <dbReference type="EC" id="2.7.13.3"/>
    </reaction>
</comment>
<dbReference type="AlphaFoldDB" id="A0A365GXT6"/>
<keyword evidence="10" id="KW-0472">Membrane</keyword>
<evidence type="ECO:0000256" key="7">
    <source>
        <dbReference type="ARBA" id="ARBA00022777"/>
    </source>
</evidence>
<evidence type="ECO:0000256" key="9">
    <source>
        <dbReference type="ARBA" id="ARBA00023012"/>
    </source>
</evidence>
<dbReference type="Pfam" id="PF02518">
    <property type="entry name" value="HATPase_c"/>
    <property type="match status" value="1"/>
</dbReference>